<proteinExistence type="predicted"/>
<feature type="transmembrane region" description="Helical" evidence="1">
    <location>
        <begin position="43"/>
        <end position="63"/>
    </location>
</feature>
<dbReference type="EMBL" id="CP036264">
    <property type="protein sequence ID" value="QEF97858.1"/>
    <property type="molecule type" value="Genomic_DNA"/>
</dbReference>
<evidence type="ECO:0000313" key="2">
    <source>
        <dbReference type="EMBL" id="QEF97858.1"/>
    </source>
</evidence>
<keyword evidence="3" id="KW-1185">Reference proteome</keyword>
<keyword evidence="1" id="KW-0812">Transmembrane</keyword>
<sequence length="176" mass="19624">MRSFQLQIGRGRRLTNVGRAWLAFTTLATLAAAMHVPPLLSELWLILVLGAGIVAFGVGFFVGGCWMSDRCGLAATEDDAQGLLRNELVERCDEMIETLERILPLLEPCIEIECEENAYFVQCRNIEQEHIPKSCRDLTRANELDPAMVQVGPFSSRSDAEMLKSKILMMLPEKPG</sequence>
<dbReference type="Proteomes" id="UP000321353">
    <property type="component" value="Chromosome"/>
</dbReference>
<gene>
    <name evidence="2" type="ORF">Mal15_19040</name>
</gene>
<dbReference type="KEGG" id="smam:Mal15_19040"/>
<name>A0A5B9M9R6_9BACT</name>
<feature type="transmembrane region" description="Helical" evidence="1">
    <location>
        <begin position="20"/>
        <end position="37"/>
    </location>
</feature>
<evidence type="ECO:0000256" key="1">
    <source>
        <dbReference type="SAM" id="Phobius"/>
    </source>
</evidence>
<keyword evidence="1" id="KW-0472">Membrane</keyword>
<dbReference type="AlphaFoldDB" id="A0A5B9M9R6"/>
<evidence type="ECO:0000313" key="3">
    <source>
        <dbReference type="Proteomes" id="UP000321353"/>
    </source>
</evidence>
<protein>
    <submittedName>
        <fullName evidence="2">Uncharacterized protein</fullName>
    </submittedName>
</protein>
<organism evidence="2 3">
    <name type="scientific">Stieleria maiorica</name>
    <dbReference type="NCBI Taxonomy" id="2795974"/>
    <lineage>
        <taxon>Bacteria</taxon>
        <taxon>Pseudomonadati</taxon>
        <taxon>Planctomycetota</taxon>
        <taxon>Planctomycetia</taxon>
        <taxon>Pirellulales</taxon>
        <taxon>Pirellulaceae</taxon>
        <taxon>Stieleria</taxon>
    </lineage>
</organism>
<keyword evidence="1" id="KW-1133">Transmembrane helix</keyword>
<reference evidence="2 3" key="1">
    <citation type="submission" date="2019-02" db="EMBL/GenBank/DDBJ databases">
        <title>Planctomycetal bacteria perform biofilm scaping via a novel small molecule.</title>
        <authorList>
            <person name="Jeske O."/>
            <person name="Boedeker C."/>
            <person name="Wiegand S."/>
            <person name="Breitling P."/>
            <person name="Kallscheuer N."/>
            <person name="Jogler M."/>
            <person name="Rohde M."/>
            <person name="Petersen J."/>
            <person name="Medema M.H."/>
            <person name="Surup F."/>
            <person name="Jogler C."/>
        </authorList>
    </citation>
    <scope>NUCLEOTIDE SEQUENCE [LARGE SCALE GENOMIC DNA]</scope>
    <source>
        <strain evidence="2 3">Mal15</strain>
    </source>
</reference>
<accession>A0A5B9M9R6</accession>